<accession>A0A286RBI4</accession>
<keyword evidence="3" id="KW-1185">Reference proteome</keyword>
<dbReference type="Proteomes" id="UP000215086">
    <property type="component" value="Chromosome"/>
</dbReference>
<evidence type="ECO:0000313" key="2">
    <source>
        <dbReference type="EMBL" id="ASV73315.1"/>
    </source>
</evidence>
<dbReference type="KEGG" id="ttf:THTE_0713"/>
<gene>
    <name evidence="2" type="ORF">THTE_0713</name>
</gene>
<protein>
    <submittedName>
        <fullName evidence="2">Uncharacterized protein</fullName>
    </submittedName>
</protein>
<feature type="region of interest" description="Disordered" evidence="1">
    <location>
        <begin position="35"/>
        <end position="59"/>
    </location>
</feature>
<reference evidence="2 3" key="1">
    <citation type="journal article" name="Front. Microbiol.">
        <title>Sugar Metabolism of the First Thermophilic Planctomycete Thermogutta terrifontis: Comparative Genomic and Transcriptomic Approaches.</title>
        <authorList>
            <person name="Elcheninov A.G."/>
            <person name="Menzel P."/>
            <person name="Gudbergsdottir S.R."/>
            <person name="Slesarev A.I."/>
            <person name="Kadnikov V.V."/>
            <person name="Krogh A."/>
            <person name="Bonch-Osmolovskaya E.A."/>
            <person name="Peng X."/>
            <person name="Kublanov I.V."/>
        </authorList>
    </citation>
    <scope>NUCLEOTIDE SEQUENCE [LARGE SCALE GENOMIC DNA]</scope>
    <source>
        <strain evidence="2 3">R1</strain>
    </source>
</reference>
<evidence type="ECO:0000313" key="3">
    <source>
        <dbReference type="Proteomes" id="UP000215086"/>
    </source>
</evidence>
<dbReference type="EMBL" id="CP018477">
    <property type="protein sequence ID" value="ASV73315.1"/>
    <property type="molecule type" value="Genomic_DNA"/>
</dbReference>
<name>A0A286RBI4_9BACT</name>
<sequence length="59" mass="6608">MKSNRSGRKAGISPRHLPVLTAKAVPVEREWSEIKNQKFGQETSDRRTGLCRSANENAN</sequence>
<evidence type="ECO:0000256" key="1">
    <source>
        <dbReference type="SAM" id="MobiDB-lite"/>
    </source>
</evidence>
<proteinExistence type="predicted"/>
<dbReference type="AlphaFoldDB" id="A0A286RBI4"/>
<organism evidence="2 3">
    <name type="scientific">Thermogutta terrifontis</name>
    <dbReference type="NCBI Taxonomy" id="1331910"/>
    <lineage>
        <taxon>Bacteria</taxon>
        <taxon>Pseudomonadati</taxon>
        <taxon>Planctomycetota</taxon>
        <taxon>Planctomycetia</taxon>
        <taxon>Pirellulales</taxon>
        <taxon>Thermoguttaceae</taxon>
        <taxon>Thermogutta</taxon>
    </lineage>
</organism>